<evidence type="ECO:0000313" key="2">
    <source>
        <dbReference type="EMBL" id="KAF7275285.1"/>
    </source>
</evidence>
<organism evidence="2 3">
    <name type="scientific">Rhynchophorus ferrugineus</name>
    <name type="common">Red palm weevil</name>
    <name type="synonym">Curculio ferrugineus</name>
    <dbReference type="NCBI Taxonomy" id="354439"/>
    <lineage>
        <taxon>Eukaryota</taxon>
        <taxon>Metazoa</taxon>
        <taxon>Ecdysozoa</taxon>
        <taxon>Arthropoda</taxon>
        <taxon>Hexapoda</taxon>
        <taxon>Insecta</taxon>
        <taxon>Pterygota</taxon>
        <taxon>Neoptera</taxon>
        <taxon>Endopterygota</taxon>
        <taxon>Coleoptera</taxon>
        <taxon>Polyphaga</taxon>
        <taxon>Cucujiformia</taxon>
        <taxon>Curculionidae</taxon>
        <taxon>Dryophthorinae</taxon>
        <taxon>Rhynchophorus</taxon>
    </lineage>
</organism>
<feature type="chain" id="PRO_5032382621" description="EB domain-containing protein" evidence="1">
    <location>
        <begin position="25"/>
        <end position="128"/>
    </location>
</feature>
<comment type="caution">
    <text evidence="2">The sequence shown here is derived from an EMBL/GenBank/DDBJ whole genome shotgun (WGS) entry which is preliminary data.</text>
</comment>
<keyword evidence="1" id="KW-0732">Signal</keyword>
<gene>
    <name evidence="2" type="ORF">GWI33_011905</name>
</gene>
<sequence>MKCYDFMLFIFLCILSLNVVFTEGRQELNGPCRTVTECKTVVYYCARNATCQCLPGYIPNDKFTKCLGLVGSRCIYDSQCIEGAYCTSQERRELCRCREEDDYFVSEDGQTCTSAAVWNINNKAVLSR</sequence>
<keyword evidence="3" id="KW-1185">Reference proteome</keyword>
<name>A0A834I6A5_RHYFE</name>
<accession>A0A834I6A5</accession>
<evidence type="ECO:0000256" key="1">
    <source>
        <dbReference type="SAM" id="SignalP"/>
    </source>
</evidence>
<evidence type="ECO:0008006" key="4">
    <source>
        <dbReference type="Google" id="ProtNLM"/>
    </source>
</evidence>
<evidence type="ECO:0000313" key="3">
    <source>
        <dbReference type="Proteomes" id="UP000625711"/>
    </source>
</evidence>
<dbReference type="OrthoDB" id="5912242at2759"/>
<dbReference type="EMBL" id="JAACXV010010924">
    <property type="protein sequence ID" value="KAF7275285.1"/>
    <property type="molecule type" value="Genomic_DNA"/>
</dbReference>
<protein>
    <recommendedName>
        <fullName evidence="4">EB domain-containing protein</fullName>
    </recommendedName>
</protein>
<feature type="signal peptide" evidence="1">
    <location>
        <begin position="1"/>
        <end position="24"/>
    </location>
</feature>
<dbReference type="AlphaFoldDB" id="A0A834I6A5"/>
<dbReference type="Proteomes" id="UP000625711">
    <property type="component" value="Unassembled WGS sequence"/>
</dbReference>
<reference evidence="2" key="1">
    <citation type="submission" date="2020-08" db="EMBL/GenBank/DDBJ databases">
        <title>Genome sequencing and assembly of the red palm weevil Rhynchophorus ferrugineus.</title>
        <authorList>
            <person name="Dias G.B."/>
            <person name="Bergman C.M."/>
            <person name="Manee M."/>
        </authorList>
    </citation>
    <scope>NUCLEOTIDE SEQUENCE</scope>
    <source>
        <strain evidence="2">AA-2017</strain>
        <tissue evidence="2">Whole larva</tissue>
    </source>
</reference>
<proteinExistence type="predicted"/>